<dbReference type="PANTHER" id="PTHR39425:SF1">
    <property type="entry name" value="CYTOCHROME C7-LIKE DOMAIN-CONTAINING PROTEIN"/>
    <property type="match status" value="1"/>
</dbReference>
<reference evidence="3" key="1">
    <citation type="submission" date="2018-05" db="EMBL/GenBank/DDBJ databases">
        <authorList>
            <person name="Lanie J.A."/>
            <person name="Ng W.-L."/>
            <person name="Kazmierczak K.M."/>
            <person name="Andrzejewski T.M."/>
            <person name="Davidsen T.M."/>
            <person name="Wayne K.J."/>
            <person name="Tettelin H."/>
            <person name="Glass J.I."/>
            <person name="Rusch D."/>
            <person name="Podicherti R."/>
            <person name="Tsui H.-C.T."/>
            <person name="Winkler M.E."/>
        </authorList>
    </citation>
    <scope>NUCLEOTIDE SEQUENCE</scope>
</reference>
<sequence length="215" mass="24675">MQLFSRWTNNFAGIFLTGVFLLLFSLSSFIWYYGSPYYTDVGYAPVQPVPYSHKLHAGDLGIDCRYCHVGVEQSYSAVIPPTETCMGCHTFVKTDSEKLKLVRESWETGKPIEWIKVHMLPEYAYFNHSVHVNSGVACISCHGNIAEMEVVYQVKPLSMDWCLDCHRSDSPEVRPVDQVTNMYWTPPDDYDQFVASFIEQHGDKRPVADCQQCHR</sequence>
<evidence type="ECO:0000259" key="2">
    <source>
        <dbReference type="Pfam" id="PF14522"/>
    </source>
</evidence>
<feature type="transmembrane region" description="Helical" evidence="1">
    <location>
        <begin position="12"/>
        <end position="33"/>
    </location>
</feature>
<dbReference type="AlphaFoldDB" id="A0A381PLV2"/>
<dbReference type="InterPro" id="IPR029467">
    <property type="entry name" value="Cyt_c7-like"/>
</dbReference>
<keyword evidence="1" id="KW-1133">Transmembrane helix</keyword>
<name>A0A381PLV2_9ZZZZ</name>
<keyword evidence="1" id="KW-0472">Membrane</keyword>
<dbReference type="PANTHER" id="PTHR39425">
    <property type="entry name" value="LIPOPROTEIN CYTOCHROME C"/>
    <property type="match status" value="1"/>
</dbReference>
<accession>A0A381PLV2</accession>
<feature type="domain" description="Cytochrome c7-like" evidence="2">
    <location>
        <begin position="125"/>
        <end position="215"/>
    </location>
</feature>
<dbReference type="Gene3D" id="3.90.10.10">
    <property type="entry name" value="Cytochrome C3"/>
    <property type="match status" value="2"/>
</dbReference>
<protein>
    <recommendedName>
        <fullName evidence="2">Cytochrome c7-like domain-containing protein</fullName>
    </recommendedName>
</protein>
<dbReference type="EMBL" id="UINC01001004">
    <property type="protein sequence ID" value="SUZ67127.1"/>
    <property type="molecule type" value="Genomic_DNA"/>
</dbReference>
<proteinExistence type="predicted"/>
<dbReference type="Pfam" id="PF14522">
    <property type="entry name" value="Cytochrome_C7"/>
    <property type="match status" value="1"/>
</dbReference>
<organism evidence="3">
    <name type="scientific">marine metagenome</name>
    <dbReference type="NCBI Taxonomy" id="408172"/>
    <lineage>
        <taxon>unclassified sequences</taxon>
        <taxon>metagenomes</taxon>
        <taxon>ecological metagenomes</taxon>
    </lineage>
</organism>
<evidence type="ECO:0000313" key="3">
    <source>
        <dbReference type="EMBL" id="SUZ67127.1"/>
    </source>
</evidence>
<dbReference type="CDD" id="cd08168">
    <property type="entry name" value="Cytochrom_C3"/>
    <property type="match status" value="1"/>
</dbReference>
<evidence type="ECO:0000256" key="1">
    <source>
        <dbReference type="SAM" id="Phobius"/>
    </source>
</evidence>
<dbReference type="SUPFAM" id="SSF48695">
    <property type="entry name" value="Multiheme cytochromes"/>
    <property type="match status" value="1"/>
</dbReference>
<keyword evidence="1" id="KW-0812">Transmembrane</keyword>
<dbReference type="InterPro" id="IPR036280">
    <property type="entry name" value="Multihaem_cyt_sf"/>
</dbReference>
<gene>
    <name evidence="3" type="ORF">METZ01_LOCUS19981</name>
</gene>